<dbReference type="InterPro" id="IPR020846">
    <property type="entry name" value="MFS_dom"/>
</dbReference>
<keyword evidence="6 7" id="KW-0472">Membrane</keyword>
<feature type="transmembrane region" description="Helical" evidence="7">
    <location>
        <begin position="30"/>
        <end position="54"/>
    </location>
</feature>
<feature type="transmembrane region" description="Helical" evidence="7">
    <location>
        <begin position="375"/>
        <end position="402"/>
    </location>
</feature>
<dbReference type="InterPro" id="IPR011701">
    <property type="entry name" value="MFS"/>
</dbReference>
<dbReference type="KEGG" id="cee:CENDO_09635"/>
<comment type="subcellular location">
    <subcellularLocation>
        <location evidence="1">Cell membrane</location>
        <topology evidence="1">Multi-pass membrane protein</topology>
    </subcellularLocation>
</comment>
<proteinExistence type="predicted"/>
<dbReference type="GO" id="GO:0005886">
    <property type="term" value="C:plasma membrane"/>
    <property type="evidence" value="ECO:0007669"/>
    <property type="project" value="UniProtKB-SubCell"/>
</dbReference>
<name>A0A4P7QHI9_9CORY</name>
<feature type="transmembrane region" description="Helical" evidence="7">
    <location>
        <begin position="477"/>
        <end position="496"/>
    </location>
</feature>
<feature type="transmembrane region" description="Helical" evidence="7">
    <location>
        <begin position="156"/>
        <end position="176"/>
    </location>
</feature>
<evidence type="ECO:0000256" key="2">
    <source>
        <dbReference type="ARBA" id="ARBA00022448"/>
    </source>
</evidence>
<feature type="transmembrane region" description="Helical" evidence="7">
    <location>
        <begin position="320"/>
        <end position="342"/>
    </location>
</feature>
<feature type="transmembrane region" description="Helical" evidence="7">
    <location>
        <begin position="349"/>
        <end position="369"/>
    </location>
</feature>
<keyword evidence="2" id="KW-0813">Transport</keyword>
<feature type="transmembrane region" description="Helical" evidence="7">
    <location>
        <begin position="285"/>
        <end position="308"/>
    </location>
</feature>
<feature type="transmembrane region" description="Helical" evidence="7">
    <location>
        <begin position="423"/>
        <end position="444"/>
    </location>
</feature>
<feature type="transmembrane region" description="Helical" evidence="7">
    <location>
        <begin position="218"/>
        <end position="237"/>
    </location>
</feature>
<organism evidence="9 10">
    <name type="scientific">Corynebacterium endometrii</name>
    <dbReference type="NCBI Taxonomy" id="2488819"/>
    <lineage>
        <taxon>Bacteria</taxon>
        <taxon>Bacillati</taxon>
        <taxon>Actinomycetota</taxon>
        <taxon>Actinomycetes</taxon>
        <taxon>Mycobacteriales</taxon>
        <taxon>Corynebacteriaceae</taxon>
        <taxon>Corynebacterium</taxon>
    </lineage>
</organism>
<feature type="transmembrane region" description="Helical" evidence="7">
    <location>
        <begin position="66"/>
        <end position="85"/>
    </location>
</feature>
<dbReference type="Gene3D" id="1.20.1250.20">
    <property type="entry name" value="MFS general substrate transporter like domains"/>
    <property type="match status" value="1"/>
</dbReference>
<dbReference type="CDD" id="cd17321">
    <property type="entry name" value="MFS_MMR_MDR_like"/>
    <property type="match status" value="1"/>
</dbReference>
<evidence type="ECO:0000256" key="6">
    <source>
        <dbReference type="ARBA" id="ARBA00023136"/>
    </source>
</evidence>
<dbReference type="Proteomes" id="UP000296352">
    <property type="component" value="Chromosome"/>
</dbReference>
<feature type="transmembrane region" description="Helical" evidence="7">
    <location>
        <begin position="243"/>
        <end position="265"/>
    </location>
</feature>
<dbReference type="SUPFAM" id="SSF103473">
    <property type="entry name" value="MFS general substrate transporter"/>
    <property type="match status" value="1"/>
</dbReference>
<evidence type="ECO:0000256" key="1">
    <source>
        <dbReference type="ARBA" id="ARBA00004651"/>
    </source>
</evidence>
<keyword evidence="10" id="KW-1185">Reference proteome</keyword>
<accession>A0A4P7QHI9</accession>
<keyword evidence="4 7" id="KW-0812">Transmembrane</keyword>
<dbReference type="AlphaFoldDB" id="A0A4P7QHI9"/>
<feature type="domain" description="Major facilitator superfamily (MFS) profile" evidence="8">
    <location>
        <begin position="32"/>
        <end position="501"/>
    </location>
</feature>
<keyword evidence="3" id="KW-1003">Cell membrane</keyword>
<dbReference type="PANTHER" id="PTHR42718:SF47">
    <property type="entry name" value="METHYL VIOLOGEN RESISTANCE PROTEIN SMVA"/>
    <property type="match status" value="1"/>
</dbReference>
<dbReference type="InterPro" id="IPR036259">
    <property type="entry name" value="MFS_trans_sf"/>
</dbReference>
<evidence type="ECO:0000259" key="8">
    <source>
        <dbReference type="PROSITE" id="PS50850"/>
    </source>
</evidence>
<evidence type="ECO:0000313" key="10">
    <source>
        <dbReference type="Proteomes" id="UP000296352"/>
    </source>
</evidence>
<gene>
    <name evidence="9" type="primary">qacA3</name>
    <name evidence="9" type="ORF">CENDO_09635</name>
</gene>
<sequence>MSSSSPTERRIEVNNLTVAHSTHTTARQRWTFFLVIALGLFMIALDNSILYTALPELNAQLGTTPTQALWIINAYPLVLAGLLLGTGTLGDRIGHRLMFLSGLAVFGAASLAAAFSPSAWLLVAARALLGVGAAVMMPATLSLIRLTFPDERERNTAIGIWGSIAVVGAALGPVIGGALLMTFWWGSIFLINVPIVAVAIILTVALAPPNIPNPAKSWDGLSSLYALATLSGLTMLIKEAANAQRSFILLGVAAASFLLGGALFAARQKRLEDPLLTFDIFRSRIFAGGVLAAGGAMFVMIGVELLTTQKLQLADGFSPLMAGLTLGAMAIAAFPASAWGGANLHRVGFLPLIGGGFALAAVAVWTTAWATSRDIFGLAVASLMVGGLASGFIMSVSSIAIIGSAPLHRTGMAAGVEEVSYEFGSLLSVAVTGSLIPAFFIANLPEDLRGLGMNAVYDPAANAAGAGAAYEDAYVSVLYGLCAVAVLLALLTTWCFRDNPKSGGNSGSH</sequence>
<evidence type="ECO:0000256" key="4">
    <source>
        <dbReference type="ARBA" id="ARBA00022692"/>
    </source>
</evidence>
<feature type="transmembrane region" description="Helical" evidence="7">
    <location>
        <begin position="97"/>
        <end position="115"/>
    </location>
</feature>
<dbReference type="PROSITE" id="PS50850">
    <property type="entry name" value="MFS"/>
    <property type="match status" value="1"/>
</dbReference>
<dbReference type="EMBL" id="CP039247">
    <property type="protein sequence ID" value="QCB29182.1"/>
    <property type="molecule type" value="Genomic_DNA"/>
</dbReference>
<dbReference type="GO" id="GO:0022857">
    <property type="term" value="F:transmembrane transporter activity"/>
    <property type="evidence" value="ECO:0007669"/>
    <property type="project" value="InterPro"/>
</dbReference>
<evidence type="ECO:0000256" key="3">
    <source>
        <dbReference type="ARBA" id="ARBA00022475"/>
    </source>
</evidence>
<evidence type="ECO:0000256" key="7">
    <source>
        <dbReference type="SAM" id="Phobius"/>
    </source>
</evidence>
<evidence type="ECO:0000313" key="9">
    <source>
        <dbReference type="EMBL" id="QCB29182.1"/>
    </source>
</evidence>
<keyword evidence="5 7" id="KW-1133">Transmembrane helix</keyword>
<protein>
    <submittedName>
        <fullName evidence="9">Antiseptic resistance protein</fullName>
    </submittedName>
</protein>
<evidence type="ECO:0000256" key="5">
    <source>
        <dbReference type="ARBA" id="ARBA00022989"/>
    </source>
</evidence>
<dbReference type="Gene3D" id="1.20.1720.10">
    <property type="entry name" value="Multidrug resistance protein D"/>
    <property type="match status" value="1"/>
</dbReference>
<feature type="transmembrane region" description="Helical" evidence="7">
    <location>
        <begin position="182"/>
        <end position="206"/>
    </location>
</feature>
<dbReference type="Pfam" id="PF07690">
    <property type="entry name" value="MFS_1"/>
    <property type="match status" value="1"/>
</dbReference>
<feature type="transmembrane region" description="Helical" evidence="7">
    <location>
        <begin position="121"/>
        <end position="144"/>
    </location>
</feature>
<dbReference type="PANTHER" id="PTHR42718">
    <property type="entry name" value="MAJOR FACILITATOR SUPERFAMILY MULTIDRUG TRANSPORTER MFSC"/>
    <property type="match status" value="1"/>
</dbReference>
<reference evidence="9 10" key="1">
    <citation type="submission" date="2019-04" db="EMBL/GenBank/DDBJ databases">
        <title>Corynebacterium endometrii sp. nov., isolated from the uterus of a cow with endometritis.</title>
        <authorList>
            <person name="Ballas P."/>
            <person name="Ruckert C."/>
            <person name="Wagener K."/>
            <person name="Drillich M."/>
            <person name="Kaempfer P."/>
            <person name="Busse H.-J."/>
            <person name="Ehling-Schulz M."/>
        </authorList>
    </citation>
    <scope>NUCLEOTIDE SEQUENCE [LARGE SCALE GENOMIC DNA]</scope>
    <source>
        <strain evidence="9 10">LMM-1653</strain>
    </source>
</reference>